<sequence>MNEATVVNQWLAGLAAKAGIDGLGLDEQGGVALRYGDDIELLMELPEQSPVLHLYVPVLQLSQGMEQGAVFRQLLARNLFALETQGATFALDETHERIVLQYPLVVAHSDATVFERVVGNLLEAAVAWKARLRDEQSGVPQAPAVKAPVLAVEPASFNAFMVRV</sequence>
<dbReference type="InterPro" id="IPR010261">
    <property type="entry name" value="Tir_chaperone"/>
</dbReference>
<organism evidence="1 2">
    <name type="scientific">Acidovorax soli</name>
    <dbReference type="NCBI Taxonomy" id="592050"/>
    <lineage>
        <taxon>Bacteria</taxon>
        <taxon>Pseudomonadati</taxon>
        <taxon>Pseudomonadota</taxon>
        <taxon>Betaproteobacteria</taxon>
        <taxon>Burkholderiales</taxon>
        <taxon>Comamonadaceae</taxon>
        <taxon>Acidovorax</taxon>
    </lineage>
</organism>
<proteinExistence type="predicted"/>
<dbReference type="GO" id="GO:0030254">
    <property type="term" value="P:protein secretion by the type III secretion system"/>
    <property type="evidence" value="ECO:0007669"/>
    <property type="project" value="InterPro"/>
</dbReference>
<dbReference type="Gene3D" id="3.30.1460.10">
    <property type="match status" value="1"/>
</dbReference>
<name>A0A7X0PJW1_9BURK</name>
<evidence type="ECO:0000313" key="2">
    <source>
        <dbReference type="Proteomes" id="UP000575083"/>
    </source>
</evidence>
<dbReference type="AlphaFoldDB" id="A0A7X0PJW1"/>
<dbReference type="CDD" id="cd17034">
    <property type="entry name" value="T3SC_IA_ShcO1-like"/>
    <property type="match status" value="1"/>
</dbReference>
<reference evidence="1 2" key="1">
    <citation type="submission" date="2020-08" db="EMBL/GenBank/DDBJ databases">
        <title>Functional genomics of gut bacteria from endangered species of beetles.</title>
        <authorList>
            <person name="Carlos-Shanley C."/>
        </authorList>
    </citation>
    <scope>NUCLEOTIDE SEQUENCE [LARGE SCALE GENOMIC DNA]</scope>
    <source>
        <strain evidence="1 2">S00198</strain>
    </source>
</reference>
<evidence type="ECO:0008006" key="3">
    <source>
        <dbReference type="Google" id="ProtNLM"/>
    </source>
</evidence>
<dbReference type="RefSeq" id="WP_184863748.1">
    <property type="nucleotide sequence ID" value="NZ_JACHLK010000016.1"/>
</dbReference>
<protein>
    <recommendedName>
        <fullName evidence="3">Tir chaperone protein (CesT) family protein</fullName>
    </recommendedName>
</protein>
<evidence type="ECO:0000313" key="1">
    <source>
        <dbReference type="EMBL" id="MBB6563094.1"/>
    </source>
</evidence>
<dbReference type="Pfam" id="PF05932">
    <property type="entry name" value="CesT"/>
    <property type="match status" value="1"/>
</dbReference>
<dbReference type="Proteomes" id="UP000575083">
    <property type="component" value="Unassembled WGS sequence"/>
</dbReference>
<accession>A0A7X0PJW1</accession>
<dbReference type="EMBL" id="JACHLK010000016">
    <property type="protein sequence ID" value="MBB6563094.1"/>
    <property type="molecule type" value="Genomic_DNA"/>
</dbReference>
<gene>
    <name evidence="1" type="ORF">HNP48_005811</name>
</gene>
<comment type="caution">
    <text evidence="1">The sequence shown here is derived from an EMBL/GenBank/DDBJ whole genome shotgun (WGS) entry which is preliminary data.</text>
</comment>
<dbReference type="SUPFAM" id="SSF69635">
    <property type="entry name" value="Type III secretory system chaperone-like"/>
    <property type="match status" value="1"/>
</dbReference>
<keyword evidence="2" id="KW-1185">Reference proteome</keyword>